<evidence type="ECO:0000256" key="1">
    <source>
        <dbReference type="ARBA" id="ARBA00004196"/>
    </source>
</evidence>
<gene>
    <name evidence="6" type="ORF">LEP1GSC194_0888</name>
</gene>
<keyword evidence="6" id="KW-0575">Peroxidase</keyword>
<dbReference type="SUPFAM" id="SSF52833">
    <property type="entry name" value="Thioredoxin-like"/>
    <property type="match status" value="1"/>
</dbReference>
<dbReference type="EMBL" id="ANIK01000034">
    <property type="protein sequence ID" value="EMJ95564.1"/>
    <property type="molecule type" value="Genomic_DNA"/>
</dbReference>
<dbReference type="InterPro" id="IPR036249">
    <property type="entry name" value="Thioredoxin-like_sf"/>
</dbReference>
<organism evidence="6 7">
    <name type="scientific">Leptospira alstonii serovar Sichuan str. 79601</name>
    <dbReference type="NCBI Taxonomy" id="1218565"/>
    <lineage>
        <taxon>Bacteria</taxon>
        <taxon>Pseudomonadati</taxon>
        <taxon>Spirochaetota</taxon>
        <taxon>Spirochaetia</taxon>
        <taxon>Leptospirales</taxon>
        <taxon>Leptospiraceae</taxon>
        <taxon>Leptospira</taxon>
    </lineage>
</organism>
<comment type="caution">
    <text evidence="6">The sequence shown here is derived from an EMBL/GenBank/DDBJ whole genome shotgun (WGS) entry which is preliminary data.</text>
</comment>
<keyword evidence="3" id="KW-1015">Disulfide bond</keyword>
<dbReference type="PANTHER" id="PTHR42852">
    <property type="entry name" value="THIOL:DISULFIDE INTERCHANGE PROTEIN DSBE"/>
    <property type="match status" value="1"/>
</dbReference>
<evidence type="ECO:0000256" key="3">
    <source>
        <dbReference type="ARBA" id="ARBA00023157"/>
    </source>
</evidence>
<keyword evidence="4" id="KW-0676">Redox-active center</keyword>
<accession>M6CV30</accession>
<dbReference type="Gene3D" id="3.40.30.10">
    <property type="entry name" value="Glutaredoxin"/>
    <property type="match status" value="1"/>
</dbReference>
<evidence type="ECO:0000256" key="2">
    <source>
        <dbReference type="ARBA" id="ARBA00022748"/>
    </source>
</evidence>
<name>M6CV30_9LEPT</name>
<dbReference type="InterPro" id="IPR050553">
    <property type="entry name" value="Thioredoxin_ResA/DsbE_sf"/>
</dbReference>
<dbReference type="InterPro" id="IPR013766">
    <property type="entry name" value="Thioredoxin_domain"/>
</dbReference>
<evidence type="ECO:0000256" key="4">
    <source>
        <dbReference type="ARBA" id="ARBA00023284"/>
    </source>
</evidence>
<dbReference type="Proteomes" id="UP000011988">
    <property type="component" value="Unassembled WGS sequence"/>
</dbReference>
<keyword evidence="6" id="KW-0560">Oxidoreductase</keyword>
<dbReference type="GO" id="GO:0004601">
    <property type="term" value="F:peroxidase activity"/>
    <property type="evidence" value="ECO:0007669"/>
    <property type="project" value="UniProtKB-KW"/>
</dbReference>
<evidence type="ECO:0000313" key="6">
    <source>
        <dbReference type="EMBL" id="EMJ95564.1"/>
    </source>
</evidence>
<proteinExistence type="predicted"/>
<dbReference type="GO" id="GO:0017004">
    <property type="term" value="P:cytochrome complex assembly"/>
    <property type="evidence" value="ECO:0007669"/>
    <property type="project" value="UniProtKB-KW"/>
</dbReference>
<keyword evidence="2" id="KW-0201">Cytochrome c-type biogenesis</keyword>
<comment type="subcellular location">
    <subcellularLocation>
        <location evidence="1">Cell envelope</location>
    </subcellularLocation>
</comment>
<protein>
    <submittedName>
        <fullName evidence="6">Glutathione peroxidase</fullName>
    </submittedName>
</protein>
<dbReference type="PATRIC" id="fig|1218565.3.peg.1835"/>
<sequence length="189" mass="21968">MKGTVLLKRFFPFTFLPFLLLGWVMWNFRPILTFVVFLVVSCNFSKEESILYKLSLYDLDERPVSLKEYKGRVLLLDVWASWCEPCKDAVPVLEKLSKDLQGKNGVLLGINTEPELSKEEHLKAAREFGMTYPFFVDRNFTFINQYKVEGQPALIVFSQSGTLLKIQYGIQEKDYPKLRASFSNWFDAP</sequence>
<evidence type="ECO:0000259" key="5">
    <source>
        <dbReference type="PROSITE" id="PS51352"/>
    </source>
</evidence>
<dbReference type="PANTHER" id="PTHR42852:SF6">
    <property type="entry name" value="THIOL:DISULFIDE INTERCHANGE PROTEIN DSBE"/>
    <property type="match status" value="1"/>
</dbReference>
<dbReference type="InterPro" id="IPR000866">
    <property type="entry name" value="AhpC/TSA"/>
</dbReference>
<dbReference type="PROSITE" id="PS51352">
    <property type="entry name" value="THIOREDOXIN_2"/>
    <property type="match status" value="1"/>
</dbReference>
<dbReference type="Pfam" id="PF00578">
    <property type="entry name" value="AhpC-TSA"/>
    <property type="match status" value="1"/>
</dbReference>
<dbReference type="GO" id="GO:0030313">
    <property type="term" value="C:cell envelope"/>
    <property type="evidence" value="ECO:0007669"/>
    <property type="project" value="UniProtKB-SubCell"/>
</dbReference>
<dbReference type="AlphaFoldDB" id="M6CV30"/>
<feature type="domain" description="Thioredoxin" evidence="5">
    <location>
        <begin position="45"/>
        <end position="189"/>
    </location>
</feature>
<evidence type="ECO:0000313" key="7">
    <source>
        <dbReference type="Proteomes" id="UP000011988"/>
    </source>
</evidence>
<reference evidence="6 7" key="1">
    <citation type="submission" date="2013-01" db="EMBL/GenBank/DDBJ databases">
        <authorList>
            <person name="Harkins D.M."/>
            <person name="Durkin A.S."/>
            <person name="Brinkac L.M."/>
            <person name="Haft D.H."/>
            <person name="Selengut J.D."/>
            <person name="Sanka R."/>
            <person name="DePew J."/>
            <person name="Purushe J."/>
            <person name="Galloway R.L."/>
            <person name="Vinetz J.M."/>
            <person name="Sutton G.G."/>
            <person name="Nierman W.C."/>
            <person name="Fouts D.E."/>
        </authorList>
    </citation>
    <scope>NUCLEOTIDE SEQUENCE [LARGE SCALE GENOMIC DNA]</scope>
    <source>
        <strain evidence="6 7">79601</strain>
    </source>
</reference>
<dbReference type="CDD" id="cd02966">
    <property type="entry name" value="TlpA_like_family"/>
    <property type="match status" value="1"/>
</dbReference>